<dbReference type="GO" id="GO:0005737">
    <property type="term" value="C:cytoplasm"/>
    <property type="evidence" value="ECO:0007669"/>
    <property type="project" value="UniProtKB-SubCell"/>
</dbReference>
<comment type="caution">
    <text evidence="7">The sequence shown here is derived from an EMBL/GenBank/DDBJ whole genome shotgun (WGS) entry which is preliminary data.</text>
</comment>
<dbReference type="AlphaFoldDB" id="A0AAW6PMY7"/>
<sequence length="322" mass="36339">MSLITRQSAPDRLDSYSWWQGIKQTDANSSHQIDILPIAVLDSPWCSIRRVSLGTKPHKVSFCRPSHTIVIFDEGSFVDGERRINGTRAESQGPLDRGIDIVPANFEFDAIANSGSNIESTLITIYDEEINSALSISSDGNSLLKPDFNLQGDLLNALAARFRQAALQEQNATYLETLISLLFQEILRTQNESNSQRQHRCSGGLSPRTRRIARDFLHKNLSKSIDLNKLANYVGLSRFHFTREFKASFGVPPHKYLLNLRIQRASELLRETKLPITEIALDVGFSCSSDFSRAFKQIMNCSPREFRSLNRPVQIPESTIVR</sequence>
<dbReference type="PROSITE" id="PS01124">
    <property type="entry name" value="HTH_ARAC_FAMILY_2"/>
    <property type="match status" value="1"/>
</dbReference>
<dbReference type="InterPro" id="IPR018060">
    <property type="entry name" value="HTH_AraC"/>
</dbReference>
<dbReference type="InterPro" id="IPR018062">
    <property type="entry name" value="HTH_AraC-typ_CS"/>
</dbReference>
<feature type="domain" description="HTH araC/xylS-type" evidence="6">
    <location>
        <begin position="211"/>
        <end position="309"/>
    </location>
</feature>
<dbReference type="RefSeq" id="WP_276236180.1">
    <property type="nucleotide sequence ID" value="NZ_JARJLN010000211.1"/>
</dbReference>
<comment type="function">
    <text evidence="5">Regulatory protein of the TOL plasmid xyl operons. XylS activates the xylXYZLTEGFJQKIH operon required for the degradation of toluene, m-xylene and p-xylene.</text>
</comment>
<dbReference type="SUPFAM" id="SSF46689">
    <property type="entry name" value="Homeodomain-like"/>
    <property type="match status" value="2"/>
</dbReference>
<reference evidence="7" key="1">
    <citation type="submission" date="2023-03" db="EMBL/GenBank/DDBJ databases">
        <title>Draft assemblies of triclosan tolerant bacteria isolated from returned activated sludge.</title>
        <authorList>
            <person name="Van Hamelsveld S."/>
        </authorList>
    </citation>
    <scope>NUCLEOTIDE SEQUENCE</scope>
    <source>
        <strain evidence="7">GW210012_S60</strain>
    </source>
</reference>
<dbReference type="InterPro" id="IPR050204">
    <property type="entry name" value="AraC_XylS_family_regulators"/>
</dbReference>
<comment type="subcellular location">
    <subcellularLocation>
        <location evidence="1">Cytoplasm</location>
    </subcellularLocation>
</comment>
<dbReference type="Proteomes" id="UP001217741">
    <property type="component" value="Unassembled WGS sequence"/>
</dbReference>
<gene>
    <name evidence="7" type="ORF">P3W50_14375</name>
</gene>
<keyword evidence="4" id="KW-0804">Transcription</keyword>
<dbReference type="SMART" id="SM00342">
    <property type="entry name" value="HTH_ARAC"/>
    <property type="match status" value="1"/>
</dbReference>
<dbReference type="PANTHER" id="PTHR46796:SF14">
    <property type="entry name" value="TRANSCRIPTIONAL REGULATORY PROTEIN"/>
    <property type="match status" value="1"/>
</dbReference>
<evidence type="ECO:0000256" key="2">
    <source>
        <dbReference type="ARBA" id="ARBA00023015"/>
    </source>
</evidence>
<dbReference type="PANTHER" id="PTHR46796">
    <property type="entry name" value="HTH-TYPE TRANSCRIPTIONAL ACTIVATOR RHAS-RELATED"/>
    <property type="match status" value="1"/>
</dbReference>
<accession>A0AAW6PMY7</accession>
<dbReference type="GO" id="GO:0043565">
    <property type="term" value="F:sequence-specific DNA binding"/>
    <property type="evidence" value="ECO:0007669"/>
    <property type="project" value="InterPro"/>
</dbReference>
<evidence type="ECO:0000256" key="4">
    <source>
        <dbReference type="ARBA" id="ARBA00023163"/>
    </source>
</evidence>
<dbReference type="EMBL" id="JARJLO010000208">
    <property type="protein sequence ID" value="MDF3871654.1"/>
    <property type="molecule type" value="Genomic_DNA"/>
</dbReference>
<proteinExistence type="predicted"/>
<evidence type="ECO:0000256" key="1">
    <source>
        <dbReference type="ARBA" id="ARBA00004496"/>
    </source>
</evidence>
<dbReference type="Pfam" id="PF12833">
    <property type="entry name" value="HTH_18"/>
    <property type="match status" value="1"/>
</dbReference>
<keyword evidence="2" id="KW-0805">Transcription regulation</keyword>
<keyword evidence="3" id="KW-0238">DNA-binding</keyword>
<protein>
    <submittedName>
        <fullName evidence="7">AraC family transcriptional regulator</fullName>
    </submittedName>
</protein>
<organism evidence="7 8">
    <name type="scientific">Pseudomonas putida</name>
    <name type="common">Arthrobacter siderocapsulatus</name>
    <dbReference type="NCBI Taxonomy" id="303"/>
    <lineage>
        <taxon>Bacteria</taxon>
        <taxon>Pseudomonadati</taxon>
        <taxon>Pseudomonadota</taxon>
        <taxon>Gammaproteobacteria</taxon>
        <taxon>Pseudomonadales</taxon>
        <taxon>Pseudomonadaceae</taxon>
        <taxon>Pseudomonas</taxon>
    </lineage>
</organism>
<evidence type="ECO:0000313" key="7">
    <source>
        <dbReference type="EMBL" id="MDF3871654.1"/>
    </source>
</evidence>
<evidence type="ECO:0000259" key="6">
    <source>
        <dbReference type="PROSITE" id="PS01124"/>
    </source>
</evidence>
<evidence type="ECO:0000256" key="3">
    <source>
        <dbReference type="ARBA" id="ARBA00023125"/>
    </source>
</evidence>
<dbReference type="GO" id="GO:0009893">
    <property type="term" value="P:positive regulation of metabolic process"/>
    <property type="evidence" value="ECO:0007669"/>
    <property type="project" value="UniProtKB-ARBA"/>
</dbReference>
<dbReference type="InterPro" id="IPR009057">
    <property type="entry name" value="Homeodomain-like_sf"/>
</dbReference>
<dbReference type="Gene3D" id="1.10.10.60">
    <property type="entry name" value="Homeodomain-like"/>
    <property type="match status" value="2"/>
</dbReference>
<evidence type="ECO:0000313" key="8">
    <source>
        <dbReference type="Proteomes" id="UP001217741"/>
    </source>
</evidence>
<evidence type="ECO:0000256" key="5">
    <source>
        <dbReference type="ARBA" id="ARBA00037345"/>
    </source>
</evidence>
<dbReference type="PROSITE" id="PS00041">
    <property type="entry name" value="HTH_ARAC_FAMILY_1"/>
    <property type="match status" value="1"/>
</dbReference>
<name>A0AAW6PMY7_PSEPU</name>
<dbReference type="GO" id="GO:0003700">
    <property type="term" value="F:DNA-binding transcription factor activity"/>
    <property type="evidence" value="ECO:0007669"/>
    <property type="project" value="InterPro"/>
</dbReference>
<dbReference type="InterPro" id="IPR020449">
    <property type="entry name" value="Tscrpt_reg_AraC-type_HTH"/>
</dbReference>
<dbReference type="PRINTS" id="PR00032">
    <property type="entry name" value="HTHARAC"/>
</dbReference>